<dbReference type="OrthoDB" id="9807403at2"/>
<comment type="function">
    <text evidence="6">Ligates lysine onto the cytidine present at position 34 of the AUA codon-specific tRNA(Ile) that contains the anticodon CAU, in an ATP-dependent manner. Cytidine is converted to lysidine, thus changing the amino acid specificity of the tRNA from methionine to isoleucine.</text>
</comment>
<dbReference type="Proteomes" id="UP000261704">
    <property type="component" value="Chromosome"/>
</dbReference>
<name>A0A347UI09_9RHOB</name>
<dbReference type="KEGG" id="pamo:BAR1_11485"/>
<feature type="domain" description="tRNA(Ile)-lysidine/2-thiocytidine synthase N-terminal" evidence="7">
    <location>
        <begin position="26"/>
        <end position="204"/>
    </location>
</feature>
<keyword evidence="9" id="KW-1185">Reference proteome</keyword>
<dbReference type="NCBIfam" id="TIGR02432">
    <property type="entry name" value="lysidine_TilS_N"/>
    <property type="match status" value="1"/>
</dbReference>
<keyword evidence="1 6" id="KW-0436">Ligase</keyword>
<dbReference type="InterPro" id="IPR011063">
    <property type="entry name" value="TilS/TtcA_N"/>
</dbReference>
<feature type="binding site" evidence="6">
    <location>
        <begin position="31"/>
        <end position="36"/>
    </location>
    <ligand>
        <name>ATP</name>
        <dbReference type="ChEBI" id="CHEBI:30616"/>
    </ligand>
</feature>
<evidence type="ECO:0000256" key="4">
    <source>
        <dbReference type="ARBA" id="ARBA00022840"/>
    </source>
</evidence>
<evidence type="ECO:0000256" key="2">
    <source>
        <dbReference type="ARBA" id="ARBA00022694"/>
    </source>
</evidence>
<dbReference type="CDD" id="cd01992">
    <property type="entry name" value="TilS_N"/>
    <property type="match status" value="1"/>
</dbReference>
<gene>
    <name evidence="6 8" type="primary">tilS</name>
    <name evidence="8" type="ORF">BAR1_11485</name>
</gene>
<comment type="subcellular location">
    <subcellularLocation>
        <location evidence="6">Cytoplasm</location>
    </subcellularLocation>
</comment>
<keyword evidence="3 6" id="KW-0547">Nucleotide-binding</keyword>
<accession>A0A347UI09</accession>
<evidence type="ECO:0000256" key="1">
    <source>
        <dbReference type="ARBA" id="ARBA00022598"/>
    </source>
</evidence>
<keyword evidence="4 6" id="KW-0067">ATP-binding</keyword>
<dbReference type="GO" id="GO:0005524">
    <property type="term" value="F:ATP binding"/>
    <property type="evidence" value="ECO:0007669"/>
    <property type="project" value="UniProtKB-UniRule"/>
</dbReference>
<dbReference type="GO" id="GO:0005737">
    <property type="term" value="C:cytoplasm"/>
    <property type="evidence" value="ECO:0007669"/>
    <property type="project" value="UniProtKB-SubCell"/>
</dbReference>
<dbReference type="SUPFAM" id="SSF52402">
    <property type="entry name" value="Adenine nucleotide alpha hydrolases-like"/>
    <property type="match status" value="1"/>
</dbReference>
<dbReference type="InterPro" id="IPR012795">
    <property type="entry name" value="tRNA_Ile_lys_synt_N"/>
</dbReference>
<evidence type="ECO:0000313" key="8">
    <source>
        <dbReference type="EMBL" id="AXX98487.1"/>
    </source>
</evidence>
<dbReference type="EC" id="6.3.4.19" evidence="6"/>
<dbReference type="InterPro" id="IPR012094">
    <property type="entry name" value="tRNA_Ile_lys_synt"/>
</dbReference>
<dbReference type="RefSeq" id="WP_118943142.1">
    <property type="nucleotide sequence ID" value="NZ_CP032125.1"/>
</dbReference>
<dbReference type="InterPro" id="IPR014729">
    <property type="entry name" value="Rossmann-like_a/b/a_fold"/>
</dbReference>
<evidence type="ECO:0000313" key="9">
    <source>
        <dbReference type="Proteomes" id="UP000261704"/>
    </source>
</evidence>
<dbReference type="HAMAP" id="MF_01161">
    <property type="entry name" value="tRNA_Ile_lys_synt"/>
    <property type="match status" value="1"/>
</dbReference>
<dbReference type="Gene3D" id="3.40.50.620">
    <property type="entry name" value="HUPs"/>
    <property type="match status" value="1"/>
</dbReference>
<comment type="catalytic activity">
    <reaction evidence="5 6">
        <text>cytidine(34) in tRNA(Ile2) + L-lysine + ATP = lysidine(34) in tRNA(Ile2) + AMP + diphosphate + H(+)</text>
        <dbReference type="Rhea" id="RHEA:43744"/>
        <dbReference type="Rhea" id="RHEA-COMP:10625"/>
        <dbReference type="Rhea" id="RHEA-COMP:10670"/>
        <dbReference type="ChEBI" id="CHEBI:15378"/>
        <dbReference type="ChEBI" id="CHEBI:30616"/>
        <dbReference type="ChEBI" id="CHEBI:32551"/>
        <dbReference type="ChEBI" id="CHEBI:33019"/>
        <dbReference type="ChEBI" id="CHEBI:82748"/>
        <dbReference type="ChEBI" id="CHEBI:83665"/>
        <dbReference type="ChEBI" id="CHEBI:456215"/>
        <dbReference type="EC" id="6.3.4.19"/>
    </reaction>
</comment>
<evidence type="ECO:0000259" key="7">
    <source>
        <dbReference type="Pfam" id="PF01171"/>
    </source>
</evidence>
<evidence type="ECO:0000256" key="3">
    <source>
        <dbReference type="ARBA" id="ARBA00022741"/>
    </source>
</evidence>
<dbReference type="PANTHER" id="PTHR43033:SF1">
    <property type="entry name" value="TRNA(ILE)-LYSIDINE SYNTHASE-RELATED"/>
    <property type="match status" value="1"/>
</dbReference>
<dbReference type="EMBL" id="CP032125">
    <property type="protein sequence ID" value="AXX98487.1"/>
    <property type="molecule type" value="Genomic_DNA"/>
</dbReference>
<dbReference type="GO" id="GO:0032267">
    <property type="term" value="F:tRNA(Ile)-lysidine synthase activity"/>
    <property type="evidence" value="ECO:0007669"/>
    <property type="project" value="UniProtKB-EC"/>
</dbReference>
<comment type="domain">
    <text evidence="6">The N-terminal region contains the highly conserved SGGXDS motif, predicted to be a P-loop motif involved in ATP binding.</text>
</comment>
<dbReference type="Pfam" id="PF01171">
    <property type="entry name" value="ATP_bind_3"/>
    <property type="match status" value="1"/>
</dbReference>
<keyword evidence="6" id="KW-0963">Cytoplasm</keyword>
<reference evidence="8 9" key="1">
    <citation type="submission" date="2018-09" db="EMBL/GenBank/DDBJ databases">
        <title>Profundibacter amoris BAR1 gen. nov., sp. nov., a new member of the Roseobacter clade isolated at Lokis Castle Vent Field on the Arctic Mid-Oceanic Ridge.</title>
        <authorList>
            <person name="Le Moine Bauer S."/>
            <person name="Sjoeberg A.G."/>
            <person name="L'Haridon S."/>
            <person name="Stokke R."/>
            <person name="Roalkvam I."/>
            <person name="Steen I.H."/>
            <person name="Dahle H."/>
        </authorList>
    </citation>
    <scope>NUCLEOTIDE SEQUENCE [LARGE SCALE GENOMIC DNA]</scope>
    <source>
        <strain evidence="8 9">BAR1</strain>
    </source>
</reference>
<sequence length="419" mass="46195">MQLDPQDELLLQSVGNSLGAKPPKAIGVAVSGGSDSTALLHLMHQWSGGTGVTLHAVTVDHGLRDAAAGEAKTVARICAGLGIDHSTLRWTGWDGKGNLQDQARRARYRLMAGWARERGIEMIALGHTVEDQAETFLMRLARGSGVDGLSGMATRRVSDGVTWVRPVLLQRRQDLRDYLQRHGVGWIDDPTNEDERFDRVKIRKAMQVLADLGLDADRLAGTAQDLQFARIALEQQTREAAERIATVENGDVVLDHMQYRRLPVEIGARLFSHALCWVSSAEYRPRRMALIDAEYSADIGKVSTLHGCLITANKNEIRITREYQAVKQTACPTDEIWDNRWQLIGPHEKGLELRAFGAKGLAQCPDWRATGMPRTSLLASPAVWRKDSLIAAPLAGLGNGWLTKPLFGLDHFISSIISH</sequence>
<dbReference type="GO" id="GO:0006400">
    <property type="term" value="P:tRNA modification"/>
    <property type="evidence" value="ECO:0007669"/>
    <property type="project" value="UniProtKB-UniRule"/>
</dbReference>
<dbReference type="AlphaFoldDB" id="A0A347UI09"/>
<protein>
    <recommendedName>
        <fullName evidence="6">tRNA(Ile)-lysidine synthase</fullName>
        <ecNumber evidence="6">6.3.4.19</ecNumber>
    </recommendedName>
    <alternativeName>
        <fullName evidence="6">tRNA(Ile)-2-lysyl-cytidine synthase</fullName>
    </alternativeName>
    <alternativeName>
        <fullName evidence="6">tRNA(Ile)-lysidine synthetase</fullName>
    </alternativeName>
</protein>
<keyword evidence="2 6" id="KW-0819">tRNA processing</keyword>
<proteinExistence type="inferred from homology"/>
<evidence type="ECO:0000256" key="5">
    <source>
        <dbReference type="ARBA" id="ARBA00048539"/>
    </source>
</evidence>
<organism evidence="8 9">
    <name type="scientific">Profundibacter amoris</name>
    <dbReference type="NCBI Taxonomy" id="2171755"/>
    <lineage>
        <taxon>Bacteria</taxon>
        <taxon>Pseudomonadati</taxon>
        <taxon>Pseudomonadota</taxon>
        <taxon>Alphaproteobacteria</taxon>
        <taxon>Rhodobacterales</taxon>
        <taxon>Paracoccaceae</taxon>
        <taxon>Profundibacter</taxon>
    </lineage>
</organism>
<comment type="similarity">
    <text evidence="6">Belongs to the tRNA(Ile)-lysidine synthase family.</text>
</comment>
<evidence type="ECO:0000256" key="6">
    <source>
        <dbReference type="HAMAP-Rule" id="MF_01161"/>
    </source>
</evidence>
<dbReference type="PANTHER" id="PTHR43033">
    <property type="entry name" value="TRNA(ILE)-LYSIDINE SYNTHASE-RELATED"/>
    <property type="match status" value="1"/>
</dbReference>